<reference evidence="5 6" key="1">
    <citation type="submission" date="2024-01" db="EMBL/GenBank/DDBJ databases">
        <title>Genome assemblies of Stephania.</title>
        <authorList>
            <person name="Yang L."/>
        </authorList>
    </citation>
    <scope>NUCLEOTIDE SEQUENCE [LARGE SCALE GENOMIC DNA]</scope>
    <source>
        <strain evidence="5">YNDBR</strain>
        <tissue evidence="5">Leaf</tissue>
    </source>
</reference>
<evidence type="ECO:0000259" key="4">
    <source>
        <dbReference type="PROSITE" id="PS51035"/>
    </source>
</evidence>
<dbReference type="SUPFAM" id="SSF63491">
    <property type="entry name" value="BAG domain"/>
    <property type="match status" value="1"/>
</dbReference>
<feature type="coiled-coil region" evidence="2">
    <location>
        <begin position="587"/>
        <end position="614"/>
    </location>
</feature>
<evidence type="ECO:0000313" key="6">
    <source>
        <dbReference type="Proteomes" id="UP001420932"/>
    </source>
</evidence>
<evidence type="ECO:0000313" key="5">
    <source>
        <dbReference type="EMBL" id="KAK9143904.1"/>
    </source>
</evidence>
<dbReference type="InterPro" id="IPR003103">
    <property type="entry name" value="BAG_domain"/>
</dbReference>
<dbReference type="InterPro" id="IPR040400">
    <property type="entry name" value="BAG5/6/7/8"/>
</dbReference>
<dbReference type="GO" id="GO:0006457">
    <property type="term" value="P:protein folding"/>
    <property type="evidence" value="ECO:0007669"/>
    <property type="project" value="TreeGrafter"/>
</dbReference>
<keyword evidence="1" id="KW-0143">Chaperone</keyword>
<dbReference type="PROSITE" id="PS51035">
    <property type="entry name" value="BAG"/>
    <property type="match status" value="1"/>
</dbReference>
<dbReference type="InterPro" id="IPR036533">
    <property type="entry name" value="BAG_dom_sf"/>
</dbReference>
<dbReference type="GO" id="GO:0009506">
    <property type="term" value="C:plasmodesma"/>
    <property type="evidence" value="ECO:0007669"/>
    <property type="project" value="TreeGrafter"/>
</dbReference>
<feature type="compositionally biased region" description="Basic and acidic residues" evidence="3">
    <location>
        <begin position="285"/>
        <end position="297"/>
    </location>
</feature>
<feature type="compositionally biased region" description="Acidic residues" evidence="3">
    <location>
        <begin position="928"/>
        <end position="937"/>
    </location>
</feature>
<evidence type="ECO:0000256" key="2">
    <source>
        <dbReference type="SAM" id="Coils"/>
    </source>
</evidence>
<dbReference type="Pfam" id="PF02179">
    <property type="entry name" value="BAG"/>
    <property type="match status" value="1"/>
</dbReference>
<feature type="compositionally biased region" description="Basic and acidic residues" evidence="3">
    <location>
        <begin position="517"/>
        <end position="528"/>
    </location>
</feature>
<dbReference type="FunFam" id="1.20.58.120:FF:000010">
    <property type="entry name" value="BAG family molecular chaperone regulator 6"/>
    <property type="match status" value="1"/>
</dbReference>
<feature type="compositionally biased region" description="Polar residues" evidence="3">
    <location>
        <begin position="794"/>
        <end position="806"/>
    </location>
</feature>
<organism evidence="5 6">
    <name type="scientific">Stephania yunnanensis</name>
    <dbReference type="NCBI Taxonomy" id="152371"/>
    <lineage>
        <taxon>Eukaryota</taxon>
        <taxon>Viridiplantae</taxon>
        <taxon>Streptophyta</taxon>
        <taxon>Embryophyta</taxon>
        <taxon>Tracheophyta</taxon>
        <taxon>Spermatophyta</taxon>
        <taxon>Magnoliopsida</taxon>
        <taxon>Ranunculales</taxon>
        <taxon>Menispermaceae</taxon>
        <taxon>Menispermoideae</taxon>
        <taxon>Cissampelideae</taxon>
        <taxon>Stephania</taxon>
    </lineage>
</organism>
<dbReference type="PROSITE" id="PS50096">
    <property type="entry name" value="IQ"/>
    <property type="match status" value="1"/>
</dbReference>
<dbReference type="PANTHER" id="PTHR33322:SF16">
    <property type="entry name" value="BAG FAMILY MOLECULAR CHAPERONE REGULATOR 6"/>
    <property type="match status" value="1"/>
</dbReference>
<feature type="compositionally biased region" description="Polar residues" evidence="3">
    <location>
        <begin position="299"/>
        <end position="311"/>
    </location>
</feature>
<dbReference type="Gene3D" id="1.20.58.120">
    <property type="entry name" value="BAG domain"/>
    <property type="match status" value="1"/>
</dbReference>
<feature type="region of interest" description="Disordered" evidence="3">
    <location>
        <begin position="367"/>
        <end position="560"/>
    </location>
</feature>
<feature type="coiled-coil region" evidence="2">
    <location>
        <begin position="753"/>
        <end position="780"/>
    </location>
</feature>
<feature type="compositionally biased region" description="Polar residues" evidence="3">
    <location>
        <begin position="453"/>
        <end position="466"/>
    </location>
</feature>
<feature type="compositionally biased region" description="Basic and acidic residues" evidence="3">
    <location>
        <begin position="367"/>
        <end position="379"/>
    </location>
</feature>
<proteinExistence type="predicted"/>
<dbReference type="SMART" id="SM00264">
    <property type="entry name" value="BAG"/>
    <property type="match status" value="1"/>
</dbReference>
<accession>A0AAP0PIG7</accession>
<dbReference type="PANTHER" id="PTHR33322">
    <property type="entry name" value="BAG DOMAIN CONTAINING PROTEIN, EXPRESSED"/>
    <property type="match status" value="1"/>
</dbReference>
<dbReference type="EMBL" id="JBBNAF010000005">
    <property type="protein sequence ID" value="KAK9143904.1"/>
    <property type="molecule type" value="Genomic_DNA"/>
</dbReference>
<feature type="compositionally biased region" description="Basic and acidic residues" evidence="3">
    <location>
        <begin position="200"/>
        <end position="213"/>
    </location>
</feature>
<feature type="region of interest" description="Disordered" evidence="3">
    <location>
        <begin position="680"/>
        <end position="702"/>
    </location>
</feature>
<dbReference type="GO" id="GO:0051087">
    <property type="term" value="F:protein-folding chaperone binding"/>
    <property type="evidence" value="ECO:0007669"/>
    <property type="project" value="InterPro"/>
</dbReference>
<feature type="compositionally biased region" description="Basic and acidic residues" evidence="3">
    <location>
        <begin position="481"/>
        <end position="503"/>
    </location>
</feature>
<gene>
    <name evidence="5" type="ORF">Syun_013304</name>
</gene>
<sequence length="1007" mass="112656">MAPVCSRYMDSFPHPNPSGNQMQFFHPWPPMWGNPIPPRAKVEQTESPQAYGPWNYGSNCGYHSPWECHNCCQHGHPPHSYYSFRPPCSHFPQPQQPMFCYHGPYPPYQEAHPSYNIPVSHYAAEQPRYEYDKSGMGSFCSKCSNKCDARDGSSTVRIEEHDAEAERKENNALAPTKFDMNGHYPVVWIPSEYMKSNGIGKEKEESKQSEMEPRNWNGRWPLSVKNDRDGNGASTMEPKEWSGWFPIDLNSMNSLMQDGARRADNQDHRTDRKEELPFPLFCVPDYDKGEDGGKKSMEVGNSPTPSEQQPTMFKVIPVKQPENKKIMEDSASSKSAEKQPVMFKLIPVKQLENNDSRDEKIVERNFPLSKEKVVKDIPIKENGAQANQSSEIKEKKTIDNKEKRKSPSPPKGSKLPPICLRVDPMPKKRNGNGNGNGASRSPSPPSHRHKVQQRSNESSKISNAQAEKNVPLPQLGSKPQEAFEEKQEEVLGRKEIEVVEAKSLETTAVESKTPQDVLEKHDGSREETPAATVIGEGGKTTVNDDKPEQDKKEKKNLSESDAAKIVQSAYRGYEVRKWEPMKKLKQIARVREQANDLRKKIEALESSTEGEKERIVLGEMIMNLLLQLDTIQGLHTSVREIRKSVARELVLLQEKLDSMTSINVEKKQSSELCNIVVQDADEATSEHEHESTTLEGSGESECKNQLEASNSMDDVSHGNEGDAQSANTTMKLLSSDGEVMRPEVDDGDYADPSVELKNEEADMNCKVENLNEEIGNLQEASAADDSTMLEQGAESATKQVTVSSSEADAERIGSAPIVDDHQQLSPLFSSVEEDKVEGGCEKPDTNQDVDELSEGKREVAANVEATIGDEPVKTRNTDEKLEARLQEPNAVEELCESSTEVDEPAARLLAELPQVVDEIEMPLDDNVEETVTSEEQERENPSESIDLQANKEALENASKSGEALLIESAQRDSNDELNAVPEHEEVVRRVISWSLPSNLMTWLTFPH</sequence>
<comment type="caution">
    <text evidence="5">The sequence shown here is derived from an EMBL/GenBank/DDBJ whole genome shotgun (WGS) entry which is preliminary data.</text>
</comment>
<dbReference type="AlphaFoldDB" id="A0AAP0PIG7"/>
<feature type="region of interest" description="Disordered" evidence="3">
    <location>
        <begin position="928"/>
        <end position="978"/>
    </location>
</feature>
<feature type="compositionally biased region" description="Basic and acidic residues" evidence="3">
    <location>
        <begin position="542"/>
        <end position="560"/>
    </location>
</feature>
<feature type="region of interest" description="Disordered" evidence="3">
    <location>
        <begin position="199"/>
        <end position="239"/>
    </location>
</feature>
<evidence type="ECO:0000256" key="3">
    <source>
        <dbReference type="SAM" id="MobiDB-lite"/>
    </source>
</evidence>
<evidence type="ECO:0000256" key="1">
    <source>
        <dbReference type="ARBA" id="ARBA00023186"/>
    </source>
</evidence>
<feature type="domain" description="BAG" evidence="4">
    <location>
        <begin position="586"/>
        <end position="660"/>
    </location>
</feature>
<name>A0AAP0PIG7_9MAGN</name>
<dbReference type="Proteomes" id="UP001420932">
    <property type="component" value="Unassembled WGS sequence"/>
</dbReference>
<feature type="region of interest" description="Disordered" evidence="3">
    <location>
        <begin position="783"/>
        <end position="807"/>
    </location>
</feature>
<feature type="compositionally biased region" description="Polar residues" evidence="3">
    <location>
        <begin position="504"/>
        <end position="514"/>
    </location>
</feature>
<feature type="compositionally biased region" description="Basic and acidic residues" evidence="3">
    <location>
        <begin position="391"/>
        <end position="402"/>
    </location>
</feature>
<dbReference type="CDD" id="cd23767">
    <property type="entry name" value="IQCD"/>
    <property type="match status" value="1"/>
</dbReference>
<keyword evidence="6" id="KW-1185">Reference proteome</keyword>
<feature type="region of interest" description="Disordered" evidence="3">
    <location>
        <begin position="281"/>
        <end position="341"/>
    </location>
</feature>
<protein>
    <recommendedName>
        <fullName evidence="4">BAG domain-containing protein</fullName>
    </recommendedName>
</protein>
<keyword evidence="2" id="KW-0175">Coiled coil</keyword>